<dbReference type="Proteomes" id="UP001054837">
    <property type="component" value="Unassembled WGS sequence"/>
</dbReference>
<sequence length="107" mass="12263">MIFRLVKKQYHGNYANNKLPSTDPLTQSTVLNNASVKLFNDKNNNSVLFRRRKSKQNRGIQFNTPGLRLMNAESARLEQPFLRRHYASKEGLLCTLSGRVLIASRLS</sequence>
<evidence type="ECO:0000313" key="2">
    <source>
        <dbReference type="Proteomes" id="UP001054837"/>
    </source>
</evidence>
<gene>
    <name evidence="1" type="ORF">CDAR_97581</name>
</gene>
<dbReference type="AlphaFoldDB" id="A0AAV4S7W1"/>
<reference evidence="1 2" key="1">
    <citation type="submission" date="2021-06" db="EMBL/GenBank/DDBJ databases">
        <title>Caerostris darwini draft genome.</title>
        <authorList>
            <person name="Kono N."/>
            <person name="Arakawa K."/>
        </authorList>
    </citation>
    <scope>NUCLEOTIDE SEQUENCE [LARGE SCALE GENOMIC DNA]</scope>
</reference>
<accession>A0AAV4S7W1</accession>
<proteinExistence type="predicted"/>
<protein>
    <submittedName>
        <fullName evidence="1">Uncharacterized protein</fullName>
    </submittedName>
</protein>
<dbReference type="EMBL" id="BPLQ01007339">
    <property type="protein sequence ID" value="GIY29617.1"/>
    <property type="molecule type" value="Genomic_DNA"/>
</dbReference>
<organism evidence="1 2">
    <name type="scientific">Caerostris darwini</name>
    <dbReference type="NCBI Taxonomy" id="1538125"/>
    <lineage>
        <taxon>Eukaryota</taxon>
        <taxon>Metazoa</taxon>
        <taxon>Ecdysozoa</taxon>
        <taxon>Arthropoda</taxon>
        <taxon>Chelicerata</taxon>
        <taxon>Arachnida</taxon>
        <taxon>Araneae</taxon>
        <taxon>Araneomorphae</taxon>
        <taxon>Entelegynae</taxon>
        <taxon>Araneoidea</taxon>
        <taxon>Araneidae</taxon>
        <taxon>Caerostris</taxon>
    </lineage>
</organism>
<name>A0AAV4S7W1_9ARAC</name>
<comment type="caution">
    <text evidence="1">The sequence shown here is derived from an EMBL/GenBank/DDBJ whole genome shotgun (WGS) entry which is preliminary data.</text>
</comment>
<keyword evidence="2" id="KW-1185">Reference proteome</keyword>
<evidence type="ECO:0000313" key="1">
    <source>
        <dbReference type="EMBL" id="GIY29617.1"/>
    </source>
</evidence>